<dbReference type="Gramene" id="ORGLA11G0150700.1">
    <property type="protein sequence ID" value="ORGLA11G0150700.1"/>
    <property type="gene ID" value="ORGLA11G0150700"/>
</dbReference>
<proteinExistence type="predicted"/>
<dbReference type="EnsemblPlants" id="ORGLA11G0150700.1">
    <property type="protein sequence ID" value="ORGLA11G0150700.1"/>
    <property type="gene ID" value="ORGLA11G0150700"/>
</dbReference>
<dbReference type="STRING" id="4538.I1R165"/>
<dbReference type="AlphaFoldDB" id="I1R165"/>
<dbReference type="HOGENOM" id="CLU_1952180_0_0_1"/>
<organism evidence="1 2">
    <name type="scientific">Oryza glaberrima</name>
    <name type="common">African rice</name>
    <dbReference type="NCBI Taxonomy" id="4538"/>
    <lineage>
        <taxon>Eukaryota</taxon>
        <taxon>Viridiplantae</taxon>
        <taxon>Streptophyta</taxon>
        <taxon>Embryophyta</taxon>
        <taxon>Tracheophyta</taxon>
        <taxon>Spermatophyta</taxon>
        <taxon>Magnoliopsida</taxon>
        <taxon>Liliopsida</taxon>
        <taxon>Poales</taxon>
        <taxon>Poaceae</taxon>
        <taxon>BOP clade</taxon>
        <taxon>Oryzoideae</taxon>
        <taxon>Oryzeae</taxon>
        <taxon>Oryzinae</taxon>
        <taxon>Oryza</taxon>
    </lineage>
</organism>
<accession>I1R165</accession>
<sequence>MVDVIAAAPRPSYLFGILVKTETRPVELKLPELGQERPHQAGALAVVLAGGGRPAWDNTTGHDPTFLWNMPKAGMDQVRTAELHKHGTEAAAVTVRLRGGHGRVRRRPPVHLLHHGGAVRGDRLCGACP</sequence>
<name>I1R165_ORYGL</name>
<protein>
    <submittedName>
        <fullName evidence="1">Uncharacterized protein</fullName>
    </submittedName>
</protein>
<reference evidence="1 2" key="2">
    <citation type="submission" date="2018-04" db="EMBL/GenBank/DDBJ databases">
        <title>OglaRS2 (Oryza glaberrima Reference Sequence Version 2).</title>
        <authorList>
            <person name="Zhang J."/>
            <person name="Kudrna D."/>
            <person name="Lee S."/>
            <person name="Talag J."/>
            <person name="Rajasekar S."/>
            <person name="Wing R.A."/>
        </authorList>
    </citation>
    <scope>NUCLEOTIDE SEQUENCE [LARGE SCALE GENOMIC DNA]</scope>
    <source>
        <strain evidence="1 2">cv. IRGC 96717</strain>
    </source>
</reference>
<evidence type="ECO:0000313" key="2">
    <source>
        <dbReference type="Proteomes" id="UP000007306"/>
    </source>
</evidence>
<evidence type="ECO:0000313" key="1">
    <source>
        <dbReference type="EnsemblPlants" id="ORGLA11G0150700.1"/>
    </source>
</evidence>
<reference evidence="1" key="1">
    <citation type="submission" date="2015-06" db="UniProtKB">
        <authorList>
            <consortium name="EnsemblPlants"/>
        </authorList>
    </citation>
    <scope>IDENTIFICATION</scope>
</reference>
<keyword evidence="2" id="KW-1185">Reference proteome</keyword>
<dbReference type="Proteomes" id="UP000007306">
    <property type="component" value="Chromosome 11"/>
</dbReference>